<dbReference type="EMBL" id="SNYI01000001">
    <property type="protein sequence ID" value="TDQ32811.1"/>
    <property type="molecule type" value="Genomic_DNA"/>
</dbReference>
<evidence type="ECO:0008006" key="3">
    <source>
        <dbReference type="Google" id="ProtNLM"/>
    </source>
</evidence>
<dbReference type="Proteomes" id="UP000295468">
    <property type="component" value="Unassembled WGS sequence"/>
</dbReference>
<dbReference type="AlphaFoldDB" id="A0A4V3D437"/>
<keyword evidence="2" id="KW-1185">Reference proteome</keyword>
<evidence type="ECO:0000313" key="1">
    <source>
        <dbReference type="EMBL" id="TDQ32811.1"/>
    </source>
</evidence>
<protein>
    <recommendedName>
        <fullName evidence="3">Glutaminyl-tRNA synthetase</fullName>
    </recommendedName>
</protein>
<reference evidence="1 2" key="1">
    <citation type="submission" date="2019-03" db="EMBL/GenBank/DDBJ databases">
        <title>Genomic Encyclopedia of Archaeal and Bacterial Type Strains, Phase II (KMG-II): from individual species to whole genera.</title>
        <authorList>
            <person name="Goeker M."/>
        </authorList>
    </citation>
    <scope>NUCLEOTIDE SEQUENCE [LARGE SCALE GENOMIC DNA]</scope>
    <source>
        <strain evidence="1 2">DSM 18435</strain>
    </source>
</reference>
<dbReference type="Pfam" id="PF19852">
    <property type="entry name" value="DUF6327"/>
    <property type="match status" value="1"/>
</dbReference>
<proteinExistence type="predicted"/>
<dbReference type="InterPro" id="IPR046290">
    <property type="entry name" value="DUF6327"/>
</dbReference>
<comment type="caution">
    <text evidence="1">The sequence shown here is derived from an EMBL/GenBank/DDBJ whole genome shotgun (WGS) entry which is preliminary data.</text>
</comment>
<name>A0A4V3D437_9FLAO</name>
<organism evidence="1 2">
    <name type="scientific">Zeaxanthinibacter enoshimensis</name>
    <dbReference type="NCBI Taxonomy" id="392009"/>
    <lineage>
        <taxon>Bacteria</taxon>
        <taxon>Pseudomonadati</taxon>
        <taxon>Bacteroidota</taxon>
        <taxon>Flavobacteriia</taxon>
        <taxon>Flavobacteriales</taxon>
        <taxon>Flavobacteriaceae</taxon>
        <taxon>Zeaxanthinibacter</taxon>
    </lineage>
</organism>
<sequence length="73" mass="8356">MTDMSKRYESLAEINHDLKILELQRAIDRENLKLSYKNVKTQLYPTSLLGGMGGLIQKVFATLVARKFLKKVS</sequence>
<gene>
    <name evidence="1" type="ORF">CLV82_0644</name>
</gene>
<accession>A0A4V3D437</accession>
<evidence type="ECO:0000313" key="2">
    <source>
        <dbReference type="Proteomes" id="UP000295468"/>
    </source>
</evidence>